<gene>
    <name evidence="1" type="ORF">EAE98_005431</name>
</gene>
<reference evidence="1 2" key="1">
    <citation type="journal article" date="2020" name="Genome Biol. Evol.">
        <title>Comparative genomics of Sclerotiniaceae.</title>
        <authorList>
            <person name="Valero Jimenez C.A."/>
            <person name="Steentjes M."/>
            <person name="Scholten O.E."/>
            <person name="Van Kan J.A.L."/>
        </authorList>
    </citation>
    <scope>NUCLEOTIDE SEQUENCE [LARGE SCALE GENOMIC DNA]</scope>
    <source>
        <strain evidence="1 2">B1</strain>
    </source>
</reference>
<proteinExistence type="predicted"/>
<protein>
    <submittedName>
        <fullName evidence="1">Uncharacterized protein</fullName>
    </submittedName>
</protein>
<evidence type="ECO:0000313" key="1">
    <source>
        <dbReference type="EMBL" id="KAF7929513.1"/>
    </source>
</evidence>
<comment type="caution">
    <text evidence="1">The sequence shown here is derived from an EMBL/GenBank/DDBJ whole genome shotgun (WGS) entry which is preliminary data.</text>
</comment>
<dbReference type="EMBL" id="RCSX01000010">
    <property type="protein sequence ID" value="KAF7929513.1"/>
    <property type="molecule type" value="Genomic_DNA"/>
</dbReference>
<organism evidence="1 2">
    <name type="scientific">Botrytis deweyae</name>
    <dbReference type="NCBI Taxonomy" id="2478750"/>
    <lineage>
        <taxon>Eukaryota</taxon>
        <taxon>Fungi</taxon>
        <taxon>Dikarya</taxon>
        <taxon>Ascomycota</taxon>
        <taxon>Pezizomycotina</taxon>
        <taxon>Leotiomycetes</taxon>
        <taxon>Helotiales</taxon>
        <taxon>Sclerotiniaceae</taxon>
        <taxon>Botrytis</taxon>
    </lineage>
</organism>
<dbReference type="RefSeq" id="XP_038810895.1">
    <property type="nucleotide sequence ID" value="XM_038953053.1"/>
</dbReference>
<dbReference type="GeneID" id="62232205"/>
<name>A0ABQ7INU9_9HELO</name>
<accession>A0ABQ7INU9</accession>
<evidence type="ECO:0000313" key="2">
    <source>
        <dbReference type="Proteomes" id="UP000783213"/>
    </source>
</evidence>
<keyword evidence="2" id="KW-1185">Reference proteome</keyword>
<sequence>MVTYGITVAGDRAASLEASRTKSSFFQTLKGVSRNLGAVTRLYLAAFAGRQIISGEVLGQIQIALQPRNPKP</sequence>
<dbReference type="Proteomes" id="UP000783213">
    <property type="component" value="Unassembled WGS sequence"/>
</dbReference>